<dbReference type="Pfam" id="PF18911">
    <property type="entry name" value="PKD_4"/>
    <property type="match status" value="1"/>
</dbReference>
<dbReference type="Proteomes" id="UP000198345">
    <property type="component" value="Unassembled WGS sequence"/>
</dbReference>
<proteinExistence type="predicted"/>
<protein>
    <recommendedName>
        <fullName evidence="1">PKD domain-containing protein</fullName>
    </recommendedName>
</protein>
<organism evidence="2 3">
    <name type="scientific">Flavobacterium hercynium</name>
    <dbReference type="NCBI Taxonomy" id="387094"/>
    <lineage>
        <taxon>Bacteria</taxon>
        <taxon>Pseudomonadati</taxon>
        <taxon>Bacteroidota</taxon>
        <taxon>Flavobacteriia</taxon>
        <taxon>Flavobacteriales</taxon>
        <taxon>Flavobacteriaceae</taxon>
        <taxon>Flavobacterium</taxon>
    </lineage>
</organism>
<accession>A0A226HF89</accession>
<dbReference type="SMART" id="SM00089">
    <property type="entry name" value="PKD"/>
    <property type="match status" value="1"/>
</dbReference>
<name>A0A226HF89_9FLAO</name>
<dbReference type="EMBL" id="MUGW01000017">
    <property type="protein sequence ID" value="OXA92764.1"/>
    <property type="molecule type" value="Genomic_DNA"/>
</dbReference>
<dbReference type="AlphaFoldDB" id="A0A226HF89"/>
<dbReference type="InterPro" id="IPR000601">
    <property type="entry name" value="PKD_dom"/>
</dbReference>
<dbReference type="SUPFAM" id="SSF49299">
    <property type="entry name" value="PKD domain"/>
    <property type="match status" value="1"/>
</dbReference>
<dbReference type="CDD" id="cd00146">
    <property type="entry name" value="PKD"/>
    <property type="match status" value="1"/>
</dbReference>
<keyword evidence="3" id="KW-1185">Reference proteome</keyword>
<dbReference type="Gene3D" id="2.60.40.10">
    <property type="entry name" value="Immunoglobulins"/>
    <property type="match status" value="1"/>
</dbReference>
<dbReference type="OrthoDB" id="1393330at2"/>
<dbReference type="InterPro" id="IPR022409">
    <property type="entry name" value="PKD/Chitinase_dom"/>
</dbReference>
<feature type="domain" description="PKD" evidence="1">
    <location>
        <begin position="53"/>
        <end position="139"/>
    </location>
</feature>
<reference evidence="2 3" key="1">
    <citation type="submission" date="2016-11" db="EMBL/GenBank/DDBJ databases">
        <title>Whole genomes of Flavobacteriaceae.</title>
        <authorList>
            <person name="Stine C."/>
            <person name="Li C."/>
            <person name="Tadesse D."/>
        </authorList>
    </citation>
    <scope>NUCLEOTIDE SEQUENCE [LARGE SCALE GENOMIC DNA]</scope>
    <source>
        <strain evidence="2 3">DSM 18292</strain>
    </source>
</reference>
<comment type="caution">
    <text evidence="2">The sequence shown here is derived from an EMBL/GenBank/DDBJ whole genome shotgun (WGS) entry which is preliminary data.</text>
</comment>
<dbReference type="InterPro" id="IPR013783">
    <property type="entry name" value="Ig-like_fold"/>
</dbReference>
<evidence type="ECO:0000313" key="2">
    <source>
        <dbReference type="EMBL" id="OXA92764.1"/>
    </source>
</evidence>
<dbReference type="PROSITE" id="PS50093">
    <property type="entry name" value="PKD"/>
    <property type="match status" value="1"/>
</dbReference>
<sequence length="487" mass="54308">MFSFLINKDIFTPLNQNQKQTIFMKKIYFFAFILLNALSSCSSDSPGEEKNNLVAAFTLSATKVNIGDDIKVTNNSTSDKEIVSYSFSFGDETVSTEKEPTFYYSRAGIYTVRLVIKDANGTVATSFISVTVSEENTFLLKNPLPEGSTVYPIEIGIHGDKIFYTEAYSSVKPSTNSYYRHVEYDAATKTFDTKIISEKVVNSGHAQTTYLNNGNILVNIIQSMSYYIGSSESEFSADWNSIQSNSTSGTIHGSLKNNDQYYFYGSYSKNPAIEIRNNEGKFVSRKTYESIIQNGFIGNLIKTGNTYVAFGGKYETSTTSEFTNYRPLVLFLNENLEITSQKTFDKSTIKDMQAEQDWNSFNGSFKVIKLTNGNLALYSHNELRVTTAEGEELKLIKMPTSSAGTGVQSIIETENGFIASGFQKLEKYDNSGNVVKSISYAGSYNGGFVKKGDLYYFVIAIDSSYENYSIREVRLGAVDANLTFKKI</sequence>
<gene>
    <name evidence="2" type="ORF">B0A66_08265</name>
</gene>
<dbReference type="InterPro" id="IPR035986">
    <property type="entry name" value="PKD_dom_sf"/>
</dbReference>
<evidence type="ECO:0000313" key="3">
    <source>
        <dbReference type="Proteomes" id="UP000198345"/>
    </source>
</evidence>
<evidence type="ECO:0000259" key="1">
    <source>
        <dbReference type="PROSITE" id="PS50093"/>
    </source>
</evidence>